<gene>
    <name evidence="1" type="ORF">K490DRAFT_55199</name>
</gene>
<accession>A0A6A5YDM1</accession>
<dbReference type="OrthoDB" id="62952at2759"/>
<evidence type="ECO:0000313" key="1">
    <source>
        <dbReference type="EMBL" id="KAF2089613.1"/>
    </source>
</evidence>
<evidence type="ECO:0000313" key="2">
    <source>
        <dbReference type="Proteomes" id="UP000799776"/>
    </source>
</evidence>
<reference evidence="1" key="1">
    <citation type="journal article" date="2020" name="Stud. Mycol.">
        <title>101 Dothideomycetes genomes: a test case for predicting lifestyles and emergence of pathogens.</title>
        <authorList>
            <person name="Haridas S."/>
            <person name="Albert R."/>
            <person name="Binder M."/>
            <person name="Bloem J."/>
            <person name="Labutti K."/>
            <person name="Salamov A."/>
            <person name="Andreopoulos B."/>
            <person name="Baker S."/>
            <person name="Barry K."/>
            <person name="Bills G."/>
            <person name="Bluhm B."/>
            <person name="Cannon C."/>
            <person name="Castanera R."/>
            <person name="Culley D."/>
            <person name="Daum C."/>
            <person name="Ezra D."/>
            <person name="Gonzalez J."/>
            <person name="Henrissat B."/>
            <person name="Kuo A."/>
            <person name="Liang C."/>
            <person name="Lipzen A."/>
            <person name="Lutzoni F."/>
            <person name="Magnuson J."/>
            <person name="Mondo S."/>
            <person name="Nolan M."/>
            <person name="Ohm R."/>
            <person name="Pangilinan J."/>
            <person name="Park H.-J."/>
            <person name="Ramirez L."/>
            <person name="Alfaro M."/>
            <person name="Sun H."/>
            <person name="Tritt A."/>
            <person name="Yoshinaga Y."/>
            <person name="Zwiers L.-H."/>
            <person name="Turgeon B."/>
            <person name="Goodwin S."/>
            <person name="Spatafora J."/>
            <person name="Crous P."/>
            <person name="Grigoriev I."/>
        </authorList>
    </citation>
    <scope>NUCLEOTIDE SEQUENCE</scope>
    <source>
        <strain evidence="1">CBS 121410</strain>
    </source>
</reference>
<organism evidence="1 2">
    <name type="scientific">Saccharata proteae CBS 121410</name>
    <dbReference type="NCBI Taxonomy" id="1314787"/>
    <lineage>
        <taxon>Eukaryota</taxon>
        <taxon>Fungi</taxon>
        <taxon>Dikarya</taxon>
        <taxon>Ascomycota</taxon>
        <taxon>Pezizomycotina</taxon>
        <taxon>Dothideomycetes</taxon>
        <taxon>Dothideomycetes incertae sedis</taxon>
        <taxon>Botryosphaeriales</taxon>
        <taxon>Saccharataceae</taxon>
        <taxon>Saccharata</taxon>
    </lineage>
</organism>
<proteinExistence type="predicted"/>
<sequence length="331" mass="37084">MGGAFEETSTQAEPPVVANQQAKLTAGTVNIEEEPAENYGQVPGSSATGIVTTEVEKELSTKIPETLDHGHFGRVPGYFPFLKLPKEVRDMVMRYLYATEFEYPSSGFEITRNSNNRSFRWYPSKFRNEITTLRLLYDGYRRGNDEQGYEPQHCSALLFSSHALMAEATQFLLATKSFNFSTISDANGFLDVFSGHNAYTLVEELVVNSVSAGDFDDEISDNLGTCTSLRTLRLEMSEALADRFDHMFASWRAYTDTPLIASLLKREDLAFLCFTNWSARRSMGYQRRLKDMVKKAKILREAAARGENYEGIRALERGLDAAMLAGAEAEG</sequence>
<dbReference type="Proteomes" id="UP000799776">
    <property type="component" value="Unassembled WGS sequence"/>
</dbReference>
<protein>
    <submittedName>
        <fullName evidence="1">Uncharacterized protein</fullName>
    </submittedName>
</protein>
<keyword evidence="2" id="KW-1185">Reference proteome</keyword>
<name>A0A6A5YDM1_9PEZI</name>
<dbReference type="AlphaFoldDB" id="A0A6A5YDM1"/>
<dbReference type="EMBL" id="ML978714">
    <property type="protein sequence ID" value="KAF2089613.1"/>
    <property type="molecule type" value="Genomic_DNA"/>
</dbReference>